<dbReference type="SUPFAM" id="SSF52200">
    <property type="entry name" value="Toll/Interleukin receptor TIR domain"/>
    <property type="match status" value="1"/>
</dbReference>
<evidence type="ECO:0000259" key="2">
    <source>
        <dbReference type="PROSITE" id="PS50104"/>
    </source>
</evidence>
<dbReference type="PANTHER" id="PTHR11017">
    <property type="entry name" value="LEUCINE-RICH REPEAT-CONTAINING PROTEIN"/>
    <property type="match status" value="1"/>
</dbReference>
<dbReference type="InterPro" id="IPR027417">
    <property type="entry name" value="P-loop_NTPase"/>
</dbReference>
<dbReference type="Gene3D" id="3.40.50.10140">
    <property type="entry name" value="Toll/interleukin-1 receptor homology (TIR) domain"/>
    <property type="match status" value="1"/>
</dbReference>
<reference evidence="3" key="1">
    <citation type="submission" date="2022-12" db="EMBL/GenBank/DDBJ databases">
        <title>Draft genome assemblies for two species of Escallonia (Escalloniales).</title>
        <authorList>
            <person name="Chanderbali A."/>
            <person name="Dervinis C."/>
            <person name="Anghel I."/>
            <person name="Soltis D."/>
            <person name="Soltis P."/>
            <person name="Zapata F."/>
        </authorList>
    </citation>
    <scope>NUCLEOTIDE SEQUENCE</scope>
    <source>
        <strain evidence="3">UCBG92.1500</strain>
        <tissue evidence="3">Leaf</tissue>
    </source>
</reference>
<dbReference type="InterPro" id="IPR035897">
    <property type="entry name" value="Toll_tir_struct_dom_sf"/>
</dbReference>
<dbReference type="PRINTS" id="PR00364">
    <property type="entry name" value="DISEASERSIST"/>
</dbReference>
<dbReference type="InterPro" id="IPR002182">
    <property type="entry name" value="NB-ARC"/>
</dbReference>
<dbReference type="AlphaFoldDB" id="A0AA88UC66"/>
<feature type="domain" description="TIR" evidence="2">
    <location>
        <begin position="1"/>
        <end position="140"/>
    </location>
</feature>
<name>A0AA88UC66_9ASTE</name>
<dbReference type="PANTHER" id="PTHR11017:SF271">
    <property type="entry name" value="DISEASE RESISTANCE PROTEIN (TIR-NBS-LRR CLASS) FAMILY"/>
    <property type="match status" value="1"/>
</dbReference>
<dbReference type="InterPro" id="IPR042197">
    <property type="entry name" value="Apaf_helical"/>
</dbReference>
<dbReference type="InterPro" id="IPR044974">
    <property type="entry name" value="Disease_R_plants"/>
</dbReference>
<comment type="caution">
    <text evidence="3">The sequence shown here is derived from an EMBL/GenBank/DDBJ whole genome shotgun (WGS) entry which is preliminary data.</text>
</comment>
<evidence type="ECO:0000313" key="4">
    <source>
        <dbReference type="Proteomes" id="UP001187471"/>
    </source>
</evidence>
<sequence>MRNIKSLNVLQADHLYTALVQAGLSVFRDDDEIERGKNLKCELDKAIEGSQIAIIVFSKGYASSKWCLDELAMILAWENTSLHKAFPVFYDVEPSEVKKQSGSFADAFSRYEEQLINAGSDTETGKELMKKFIHKIVSVTEHKLNRRVLSVPQYPVRMDSQVQNIHHWLQDGSSNANLLVIYGMGGIGKTTIAKIAYNLNFHRFDSSSFVANVNQLISEQPNYILELQNQVLSNVLKGEKGRPYNVDQGSIKIHQAICSKRVLVVLDDVDKLDQCDALLGTRVFYPGCKIIITTRNKGLLRALPAHKEHEVQILDDDESLELFSWHAFRQDHPLDGYEEQSKRFVRCCNGLPLALQVLGSSLRLKVKSIDIWEDELSKL</sequence>
<protein>
    <recommendedName>
        <fullName evidence="2">TIR domain-containing protein</fullName>
    </recommendedName>
</protein>
<dbReference type="SUPFAM" id="SSF52540">
    <property type="entry name" value="P-loop containing nucleoside triphosphate hydrolases"/>
    <property type="match status" value="1"/>
</dbReference>
<dbReference type="Gene3D" id="3.40.50.300">
    <property type="entry name" value="P-loop containing nucleotide triphosphate hydrolases"/>
    <property type="match status" value="1"/>
</dbReference>
<dbReference type="Gene3D" id="1.10.8.430">
    <property type="entry name" value="Helical domain of apoptotic protease-activating factors"/>
    <property type="match status" value="1"/>
</dbReference>
<organism evidence="3 4">
    <name type="scientific">Escallonia rubra</name>
    <dbReference type="NCBI Taxonomy" id="112253"/>
    <lineage>
        <taxon>Eukaryota</taxon>
        <taxon>Viridiplantae</taxon>
        <taxon>Streptophyta</taxon>
        <taxon>Embryophyta</taxon>
        <taxon>Tracheophyta</taxon>
        <taxon>Spermatophyta</taxon>
        <taxon>Magnoliopsida</taxon>
        <taxon>eudicotyledons</taxon>
        <taxon>Gunneridae</taxon>
        <taxon>Pentapetalae</taxon>
        <taxon>asterids</taxon>
        <taxon>campanulids</taxon>
        <taxon>Escalloniales</taxon>
        <taxon>Escalloniaceae</taxon>
        <taxon>Escallonia</taxon>
    </lineage>
</organism>
<dbReference type="EMBL" id="JAVXUO010002056">
    <property type="protein sequence ID" value="KAK2976636.1"/>
    <property type="molecule type" value="Genomic_DNA"/>
</dbReference>
<dbReference type="GO" id="GO:0007165">
    <property type="term" value="P:signal transduction"/>
    <property type="evidence" value="ECO:0007669"/>
    <property type="project" value="InterPro"/>
</dbReference>
<dbReference type="GO" id="GO:0006952">
    <property type="term" value="P:defense response"/>
    <property type="evidence" value="ECO:0007669"/>
    <property type="project" value="InterPro"/>
</dbReference>
<dbReference type="InterPro" id="IPR000157">
    <property type="entry name" value="TIR_dom"/>
</dbReference>
<evidence type="ECO:0000313" key="3">
    <source>
        <dbReference type="EMBL" id="KAK2976636.1"/>
    </source>
</evidence>
<proteinExistence type="predicted"/>
<dbReference type="PROSITE" id="PS50104">
    <property type="entry name" value="TIR"/>
    <property type="match status" value="1"/>
</dbReference>
<dbReference type="SMART" id="SM00255">
    <property type="entry name" value="TIR"/>
    <property type="match status" value="1"/>
</dbReference>
<keyword evidence="4" id="KW-1185">Reference proteome</keyword>
<keyword evidence="1" id="KW-0433">Leucine-rich repeat</keyword>
<dbReference type="Pfam" id="PF00931">
    <property type="entry name" value="NB-ARC"/>
    <property type="match status" value="1"/>
</dbReference>
<gene>
    <name evidence="3" type="ORF">RJ640_024170</name>
</gene>
<dbReference type="Proteomes" id="UP001187471">
    <property type="component" value="Unassembled WGS sequence"/>
</dbReference>
<accession>A0AA88UC66</accession>
<evidence type="ECO:0000256" key="1">
    <source>
        <dbReference type="ARBA" id="ARBA00022614"/>
    </source>
</evidence>
<dbReference type="Pfam" id="PF01582">
    <property type="entry name" value="TIR"/>
    <property type="match status" value="1"/>
</dbReference>
<dbReference type="GO" id="GO:0043531">
    <property type="term" value="F:ADP binding"/>
    <property type="evidence" value="ECO:0007669"/>
    <property type="project" value="InterPro"/>
</dbReference>